<organism evidence="2 3">
    <name type="scientific">Panicum virgatum</name>
    <name type="common">Blackwell switchgrass</name>
    <dbReference type="NCBI Taxonomy" id="38727"/>
    <lineage>
        <taxon>Eukaryota</taxon>
        <taxon>Viridiplantae</taxon>
        <taxon>Streptophyta</taxon>
        <taxon>Embryophyta</taxon>
        <taxon>Tracheophyta</taxon>
        <taxon>Spermatophyta</taxon>
        <taxon>Magnoliopsida</taxon>
        <taxon>Liliopsida</taxon>
        <taxon>Poales</taxon>
        <taxon>Poaceae</taxon>
        <taxon>PACMAD clade</taxon>
        <taxon>Panicoideae</taxon>
        <taxon>Panicodae</taxon>
        <taxon>Paniceae</taxon>
        <taxon>Panicinae</taxon>
        <taxon>Panicum</taxon>
        <taxon>Panicum sect. Hiantes</taxon>
    </lineage>
</organism>
<dbReference type="AlphaFoldDB" id="A0A8T0MRA8"/>
<keyword evidence="1" id="KW-0812">Transmembrane</keyword>
<proteinExistence type="predicted"/>
<feature type="transmembrane region" description="Helical" evidence="1">
    <location>
        <begin position="21"/>
        <end position="43"/>
    </location>
</feature>
<evidence type="ECO:0000256" key="1">
    <source>
        <dbReference type="SAM" id="Phobius"/>
    </source>
</evidence>
<keyword evidence="1" id="KW-0472">Membrane</keyword>
<comment type="caution">
    <text evidence="2">The sequence shown here is derived from an EMBL/GenBank/DDBJ whole genome shotgun (WGS) entry which is preliminary data.</text>
</comment>
<dbReference type="EMBL" id="CM029054">
    <property type="protein sequence ID" value="KAG2537286.1"/>
    <property type="molecule type" value="Genomic_DNA"/>
</dbReference>
<gene>
    <name evidence="2" type="ORF">PVAP13_9NG258400</name>
</gene>
<evidence type="ECO:0000313" key="2">
    <source>
        <dbReference type="EMBL" id="KAG2537286.1"/>
    </source>
</evidence>
<name>A0A8T0MRA8_PANVG</name>
<dbReference type="Proteomes" id="UP000823388">
    <property type="component" value="Chromosome 9N"/>
</dbReference>
<keyword evidence="3" id="KW-1185">Reference proteome</keyword>
<accession>A0A8T0MRA8</accession>
<keyword evidence="1" id="KW-1133">Transmembrane helix</keyword>
<reference evidence="2 3" key="1">
    <citation type="submission" date="2020-05" db="EMBL/GenBank/DDBJ databases">
        <title>WGS assembly of Panicum virgatum.</title>
        <authorList>
            <person name="Lovell J.T."/>
            <person name="Jenkins J."/>
            <person name="Shu S."/>
            <person name="Juenger T.E."/>
            <person name="Schmutz J."/>
        </authorList>
    </citation>
    <scope>NUCLEOTIDE SEQUENCE [LARGE SCALE GENOMIC DNA]</scope>
    <source>
        <strain evidence="3">cv. AP13</strain>
    </source>
</reference>
<protein>
    <submittedName>
        <fullName evidence="2">Uncharacterized protein</fullName>
    </submittedName>
</protein>
<sequence length="58" mass="6716">MPFRSIRQRVHLMLARSPLTTWMLMATMVRILAAQTLITFMAATNNVETMNCLMMQLD</sequence>
<evidence type="ECO:0000313" key="3">
    <source>
        <dbReference type="Proteomes" id="UP000823388"/>
    </source>
</evidence>